<dbReference type="EMBL" id="CU466930">
    <property type="protein sequence ID" value="CAO81477.1"/>
    <property type="molecule type" value="Genomic_DNA"/>
</dbReference>
<name>B0VG22_CLOAI</name>
<dbReference type="AlphaFoldDB" id="B0VG22"/>
<keyword evidence="2" id="KW-1185">Reference proteome</keyword>
<dbReference type="KEGG" id="caci:CLOAM1641"/>
<organism evidence="1 2">
    <name type="scientific">Cloacimonas acidaminovorans (strain Evry)</name>
    <dbReference type="NCBI Taxonomy" id="459349"/>
    <lineage>
        <taxon>Bacteria</taxon>
        <taxon>Pseudomonadati</taxon>
        <taxon>Candidatus Cloacimonadota</taxon>
        <taxon>Candidatus Cloacimonadia</taxon>
        <taxon>Candidatus Cloacimonadales</taxon>
        <taxon>Candidatus Cloacimonadaceae</taxon>
        <taxon>Candidatus Cloacimonas</taxon>
    </lineage>
</organism>
<evidence type="ECO:0000313" key="1">
    <source>
        <dbReference type="EMBL" id="CAO81477.1"/>
    </source>
</evidence>
<dbReference type="RefSeq" id="WP_015425335.1">
    <property type="nucleotide sequence ID" value="NC_020449.1"/>
</dbReference>
<dbReference type="OrthoDB" id="9828996at2"/>
<sequence length="206" mass="24759">MPPKTVPPEAMSAEEKFNALANLKDKLEDNFISLGQLLSEIKRSKLYLYKGYENFKDFVEMEYQLSGTLAGKLMSTFDLFIEEMDIDETEVKEIGFDRLQMIKPFMKNADWNVRDEWIHKAEEMPFKELREHIKELKQKEKESNIDLKEVYIEQFWEKMTGWFNCSRKELNFKLALYFQDADLDNIKKIIKERQRLFELETQNKKE</sequence>
<proteinExistence type="predicted"/>
<protein>
    <submittedName>
        <fullName evidence="1">Uncharacterized protein</fullName>
    </submittedName>
</protein>
<dbReference type="STRING" id="459349.CLOAM1641"/>
<evidence type="ECO:0000313" key="2">
    <source>
        <dbReference type="Proteomes" id="UP000002019"/>
    </source>
</evidence>
<dbReference type="HOGENOM" id="CLU_1330008_0_0_0"/>
<reference evidence="1 2" key="1">
    <citation type="journal article" date="2008" name="J. Bacteriol.">
        <title>'Candidatus Cloacamonas acidaminovorans': genome sequence reconstruction provides a first glimpse of a new bacterial division.</title>
        <authorList>
            <person name="Pelletier E."/>
            <person name="Kreimeyer A."/>
            <person name="Bocs S."/>
            <person name="Rouy Z."/>
            <person name="Gyapay G."/>
            <person name="Chouari R."/>
            <person name="Riviere D."/>
            <person name="Ganesan A."/>
            <person name="Daegelen P."/>
            <person name="Sghir A."/>
            <person name="Cohen G.N."/>
            <person name="Medigue C."/>
            <person name="Weissenbach J."/>
            <person name="Le Paslier D."/>
        </authorList>
    </citation>
    <scope>NUCLEOTIDE SEQUENCE [LARGE SCALE GENOMIC DNA]</scope>
    <source>
        <strain evidence="2">Evry</strain>
    </source>
</reference>
<gene>
    <name evidence="1" type="ordered locus">CLOAM1641</name>
</gene>
<accession>B0VG22</accession>
<dbReference type="Proteomes" id="UP000002019">
    <property type="component" value="Chromosome"/>
</dbReference>